<protein>
    <recommendedName>
        <fullName evidence="10">Photoreceptor cadherin</fullName>
    </recommendedName>
    <alternativeName>
        <fullName evidence="11">Protocadherin-21</fullName>
    </alternativeName>
</protein>
<feature type="domain" description="Cadherin" evidence="16">
    <location>
        <begin position="138"/>
        <end position="249"/>
    </location>
</feature>
<dbReference type="InterPro" id="IPR020894">
    <property type="entry name" value="Cadherin_CS"/>
</dbReference>
<evidence type="ECO:0000313" key="17">
    <source>
        <dbReference type="Proteomes" id="UP000504630"/>
    </source>
</evidence>
<dbReference type="Proteomes" id="UP000504630">
    <property type="component" value="Chromosome 19"/>
</dbReference>
<keyword evidence="5 12" id="KW-0106">Calcium</keyword>
<keyword evidence="6" id="KW-0130">Cell adhesion</keyword>
<dbReference type="GO" id="GO:0009653">
    <property type="term" value="P:anatomical structure morphogenesis"/>
    <property type="evidence" value="ECO:0007669"/>
    <property type="project" value="UniProtKB-ARBA"/>
</dbReference>
<evidence type="ECO:0000256" key="14">
    <source>
        <dbReference type="SAM" id="Phobius"/>
    </source>
</evidence>
<evidence type="ECO:0000259" key="16">
    <source>
        <dbReference type="PROSITE" id="PS50268"/>
    </source>
</evidence>
<dbReference type="InterPro" id="IPR002126">
    <property type="entry name" value="Cadherin-like_dom"/>
</dbReference>
<comment type="subcellular location">
    <subcellularLocation>
        <location evidence="1">Membrane</location>
        <topology evidence="1">Single-pass membrane protein</topology>
    </subcellularLocation>
</comment>
<dbReference type="SMART" id="SM00112">
    <property type="entry name" value="CA"/>
    <property type="match status" value="6"/>
</dbReference>
<dbReference type="PROSITE" id="PS50268">
    <property type="entry name" value="CADHERIN_2"/>
    <property type="match status" value="6"/>
</dbReference>
<feature type="domain" description="Cadherin" evidence="16">
    <location>
        <begin position="44"/>
        <end position="137"/>
    </location>
</feature>
<keyword evidence="3 15" id="KW-0732">Signal</keyword>
<feature type="region of interest" description="Disordered" evidence="13">
    <location>
        <begin position="777"/>
        <end position="803"/>
    </location>
</feature>
<dbReference type="FunFam" id="2.60.40.60:FF:000126">
    <property type="entry name" value="Cadherin-related family member 1"/>
    <property type="match status" value="1"/>
</dbReference>
<dbReference type="GeneID" id="115024197"/>
<feature type="domain" description="Cadherin" evidence="16">
    <location>
        <begin position="362"/>
        <end position="475"/>
    </location>
</feature>
<evidence type="ECO:0000256" key="5">
    <source>
        <dbReference type="ARBA" id="ARBA00022837"/>
    </source>
</evidence>
<evidence type="ECO:0000256" key="3">
    <source>
        <dbReference type="ARBA" id="ARBA00022729"/>
    </source>
</evidence>
<dbReference type="RefSeq" id="XP_029311412.1">
    <property type="nucleotide sequence ID" value="XM_029455552.1"/>
</dbReference>
<dbReference type="GO" id="GO:0005509">
    <property type="term" value="F:calcium ion binding"/>
    <property type="evidence" value="ECO:0007669"/>
    <property type="project" value="UniProtKB-UniRule"/>
</dbReference>
<feature type="signal peptide" evidence="15">
    <location>
        <begin position="1"/>
        <end position="21"/>
    </location>
</feature>
<feature type="transmembrane region" description="Helical" evidence="14">
    <location>
        <begin position="703"/>
        <end position="726"/>
    </location>
</feature>
<dbReference type="InterPro" id="IPR015919">
    <property type="entry name" value="Cadherin-like_sf"/>
</dbReference>
<dbReference type="InParanoid" id="A0A6J2RPM4"/>
<feature type="domain" description="Cadherin" evidence="16">
    <location>
        <begin position="250"/>
        <end position="356"/>
    </location>
</feature>
<evidence type="ECO:0000256" key="2">
    <source>
        <dbReference type="ARBA" id="ARBA00022692"/>
    </source>
</evidence>
<keyword evidence="8 14" id="KW-0472">Membrane</keyword>
<evidence type="ECO:0000256" key="6">
    <source>
        <dbReference type="ARBA" id="ARBA00022889"/>
    </source>
</evidence>
<dbReference type="PANTHER" id="PTHR24026:SF121">
    <property type="entry name" value="CADHERIN RELATED FAMILY MEMBER 1"/>
    <property type="match status" value="1"/>
</dbReference>
<evidence type="ECO:0000256" key="1">
    <source>
        <dbReference type="ARBA" id="ARBA00004167"/>
    </source>
</evidence>
<gene>
    <name evidence="18" type="primary">LOC115024197</name>
</gene>
<sequence>MKKEKKMHALLLLLLLHFTLGQSDYAPYFYDNGPSSTHGNMALFSISEDTPVGTQIYILNGTDLEGDPVRFGLTFEKGSKEYFRVESKSGNVTLIQELDREKQDEISVLVSITDGRNKVVETVRVFVTDANDEPPEFQNLPFIIAIPEDTAPGSSVYKVQAVDRDMGSGGSVSYYLQTSPFAKFAIDGHSGIIRVKPGETLDYENTPTHFVTVVAKDGGGKNKGKHQVLSSTATMTINVLDAQDMPPSFIGTPYFGYVYEVSLPGSEIFTVYAKDGDQGNPNSIHYSIMNGSGGVFDINSTSGCITLTTYPILLTNELYEIIVKASEVGPNDQLLDSEVTTVTVRVVDLNNHPPTFYGENGPQIKFEVTMYEHPPAGEILRGFKITVNDSDQGANAKFKLRLVGPSRVLRVVPQTVLNEAQVTIIVEDTSGIDYEKGPTLSFKLLAVEIDTPERFSATADIVINLMDTNDNVPKFTSEYYIARVPENSPGGSSVVSVTANDPDSGPWGEVKYTIYGSGSDLFSIQPSSGLISTQPWTSLDAEVRSKYNFYVKAEDSEGKYSLSEVFVTVLDMNDHSPAFDETLLEKTMIIGTPVRVEAVDEDAESPNNVIEYSIMTADPDNAFDINAKTGEIKLKPYIKSMEIVQNITKQKDCKWSLVVQARDRGSPSFSTTAVVNIDITEATPLKGPMAAFLMKSRDNPMRALGMVIVIISLLVGLTVLISTAMYMRNLKSNRIMPTRRIIKRRPKDQQPWSFNMPVVKFNNPADKFLIVDQERTTSCMRPKPPPPNAPPPPCNTRPNERPRVVPTISGVLASKGSKKAKSNRRKEGNVSSAFVSELKMRLEQKIIENNQGYY</sequence>
<feature type="compositionally biased region" description="Pro residues" evidence="13">
    <location>
        <begin position="782"/>
        <end position="795"/>
    </location>
</feature>
<feature type="domain" description="Cadherin" evidence="16">
    <location>
        <begin position="576"/>
        <end position="690"/>
    </location>
</feature>
<evidence type="ECO:0000256" key="10">
    <source>
        <dbReference type="ARBA" id="ARBA00044253"/>
    </source>
</evidence>
<evidence type="ECO:0000256" key="9">
    <source>
        <dbReference type="ARBA" id="ARBA00023170"/>
    </source>
</evidence>
<dbReference type="FunFam" id="2.60.40.60:FF:000113">
    <property type="entry name" value="Cadherin-related family member 1"/>
    <property type="match status" value="1"/>
</dbReference>
<dbReference type="GO" id="GO:0005886">
    <property type="term" value="C:plasma membrane"/>
    <property type="evidence" value="ECO:0007669"/>
    <property type="project" value="InterPro"/>
</dbReference>
<dbReference type="PRINTS" id="PR00205">
    <property type="entry name" value="CADHERIN"/>
</dbReference>
<evidence type="ECO:0000256" key="7">
    <source>
        <dbReference type="ARBA" id="ARBA00022989"/>
    </source>
</evidence>
<dbReference type="CDD" id="cd11304">
    <property type="entry name" value="Cadherin_repeat"/>
    <property type="match status" value="5"/>
</dbReference>
<keyword evidence="17" id="KW-1185">Reference proteome</keyword>
<keyword evidence="9" id="KW-0675">Receptor</keyword>
<dbReference type="PANTHER" id="PTHR24026">
    <property type="entry name" value="FAT ATYPICAL CADHERIN-RELATED"/>
    <property type="match status" value="1"/>
</dbReference>
<dbReference type="OrthoDB" id="6510378at2759"/>
<evidence type="ECO:0000256" key="11">
    <source>
        <dbReference type="ARBA" id="ARBA00044335"/>
    </source>
</evidence>
<dbReference type="Gene3D" id="2.60.40.60">
    <property type="entry name" value="Cadherins"/>
    <property type="match status" value="6"/>
</dbReference>
<evidence type="ECO:0000256" key="8">
    <source>
        <dbReference type="ARBA" id="ARBA00023136"/>
    </source>
</evidence>
<dbReference type="AlphaFoldDB" id="A0A6J2RPM4"/>
<dbReference type="Pfam" id="PF00028">
    <property type="entry name" value="Cadherin"/>
    <property type="match status" value="5"/>
</dbReference>
<keyword evidence="2 14" id="KW-0812">Transmembrane</keyword>
<keyword evidence="7 14" id="KW-1133">Transmembrane helix</keyword>
<dbReference type="GO" id="GO:0007156">
    <property type="term" value="P:homophilic cell adhesion via plasma membrane adhesion molecules"/>
    <property type="evidence" value="ECO:0007669"/>
    <property type="project" value="InterPro"/>
</dbReference>
<name>A0A6J2RPM4_COTGO</name>
<dbReference type="PROSITE" id="PS00232">
    <property type="entry name" value="CADHERIN_1"/>
    <property type="match status" value="2"/>
</dbReference>
<keyword evidence="4" id="KW-0677">Repeat</keyword>
<accession>A0A6J2RPM4</accession>
<feature type="domain" description="Cadherin" evidence="16">
    <location>
        <begin position="476"/>
        <end position="579"/>
    </location>
</feature>
<evidence type="ECO:0000256" key="4">
    <source>
        <dbReference type="ARBA" id="ARBA00022737"/>
    </source>
</evidence>
<evidence type="ECO:0000313" key="18">
    <source>
        <dbReference type="RefSeq" id="XP_029311412.1"/>
    </source>
</evidence>
<dbReference type="FunFam" id="2.60.40.60:FF:000122">
    <property type="entry name" value="Cadherin-related family member 1"/>
    <property type="match status" value="1"/>
</dbReference>
<evidence type="ECO:0000256" key="12">
    <source>
        <dbReference type="PROSITE-ProRule" id="PRU00043"/>
    </source>
</evidence>
<proteinExistence type="predicted"/>
<evidence type="ECO:0000256" key="15">
    <source>
        <dbReference type="SAM" id="SignalP"/>
    </source>
</evidence>
<organism evidence="17 18">
    <name type="scientific">Cottoperca gobio</name>
    <name type="common">Frogmouth</name>
    <name type="synonym">Aphritis gobio</name>
    <dbReference type="NCBI Taxonomy" id="56716"/>
    <lineage>
        <taxon>Eukaryota</taxon>
        <taxon>Metazoa</taxon>
        <taxon>Chordata</taxon>
        <taxon>Craniata</taxon>
        <taxon>Vertebrata</taxon>
        <taxon>Euteleostomi</taxon>
        <taxon>Actinopterygii</taxon>
        <taxon>Neopterygii</taxon>
        <taxon>Teleostei</taxon>
        <taxon>Neoteleostei</taxon>
        <taxon>Acanthomorphata</taxon>
        <taxon>Eupercaria</taxon>
        <taxon>Perciformes</taxon>
        <taxon>Notothenioidei</taxon>
        <taxon>Bovichtidae</taxon>
        <taxon>Cottoperca</taxon>
    </lineage>
</organism>
<dbReference type="FunFam" id="2.60.40.60:FF:000111">
    <property type="entry name" value="Cadherin-related family member 1"/>
    <property type="match status" value="1"/>
</dbReference>
<reference evidence="18" key="1">
    <citation type="submission" date="2025-08" db="UniProtKB">
        <authorList>
            <consortium name="RefSeq"/>
        </authorList>
    </citation>
    <scope>IDENTIFICATION</scope>
</reference>
<feature type="chain" id="PRO_5026791377" description="Photoreceptor cadherin" evidence="15">
    <location>
        <begin position="22"/>
        <end position="854"/>
    </location>
</feature>
<dbReference type="KEGG" id="cgob:115024197"/>
<dbReference type="FunFam" id="2.60.40.60:FF:000124">
    <property type="entry name" value="Cadherin-related family member 1"/>
    <property type="match status" value="1"/>
</dbReference>
<evidence type="ECO:0000256" key="13">
    <source>
        <dbReference type="SAM" id="MobiDB-lite"/>
    </source>
</evidence>
<dbReference type="SUPFAM" id="SSF49313">
    <property type="entry name" value="Cadherin-like"/>
    <property type="match status" value="6"/>
</dbReference>